<protein>
    <submittedName>
        <fullName evidence="1">Uncharacterized protein</fullName>
    </submittedName>
</protein>
<gene>
    <name evidence="1" type="ORF">LCGC14_2198250</name>
</gene>
<sequence length="154" mass="17333">MSREDIPNVLIRLTNVTGFDHTQEANLAFKEATDEIERLLADERQPMECGHPRACLKLTDEEEKLLLGYQAAPCSGAETSHELRQKWQKCSACAERERVREMCAAVAKDFCDESEPGNSVSVKYLEDKYGTLDALQAIRQLDLTKLDEGGEEKV</sequence>
<accession>A0A0F9DHG3</accession>
<reference evidence="1" key="1">
    <citation type="journal article" date="2015" name="Nature">
        <title>Complex archaea that bridge the gap between prokaryotes and eukaryotes.</title>
        <authorList>
            <person name="Spang A."/>
            <person name="Saw J.H."/>
            <person name="Jorgensen S.L."/>
            <person name="Zaremba-Niedzwiedzka K."/>
            <person name="Martijn J."/>
            <person name="Lind A.E."/>
            <person name="van Eijk R."/>
            <person name="Schleper C."/>
            <person name="Guy L."/>
            <person name="Ettema T.J."/>
        </authorList>
    </citation>
    <scope>NUCLEOTIDE SEQUENCE</scope>
</reference>
<proteinExistence type="predicted"/>
<organism evidence="1">
    <name type="scientific">marine sediment metagenome</name>
    <dbReference type="NCBI Taxonomy" id="412755"/>
    <lineage>
        <taxon>unclassified sequences</taxon>
        <taxon>metagenomes</taxon>
        <taxon>ecological metagenomes</taxon>
    </lineage>
</organism>
<name>A0A0F9DHG3_9ZZZZ</name>
<dbReference type="EMBL" id="LAZR01028909">
    <property type="protein sequence ID" value="KKL61143.1"/>
    <property type="molecule type" value="Genomic_DNA"/>
</dbReference>
<comment type="caution">
    <text evidence="1">The sequence shown here is derived from an EMBL/GenBank/DDBJ whole genome shotgun (WGS) entry which is preliminary data.</text>
</comment>
<evidence type="ECO:0000313" key="1">
    <source>
        <dbReference type="EMBL" id="KKL61143.1"/>
    </source>
</evidence>
<dbReference type="AlphaFoldDB" id="A0A0F9DHG3"/>